<dbReference type="PANTHER" id="PTHR11638">
    <property type="entry name" value="ATP-DEPENDENT CLP PROTEASE"/>
    <property type="match status" value="1"/>
</dbReference>
<dbReference type="Gene3D" id="3.40.50.300">
    <property type="entry name" value="P-loop containing nucleotide triphosphate hydrolases"/>
    <property type="match status" value="1"/>
</dbReference>
<reference evidence="7 8" key="1">
    <citation type="submission" date="2016-06" db="EMBL/GenBank/DDBJ databases">
        <authorList>
            <consortium name="Pathogen Informatics"/>
        </authorList>
    </citation>
    <scope>NUCLEOTIDE SEQUENCE [LARGE SCALE GENOMIC DNA]</scope>
</reference>
<feature type="domain" description="Clp ATPase C-terminal" evidence="6">
    <location>
        <begin position="662"/>
        <end position="746"/>
    </location>
</feature>
<evidence type="ECO:0000256" key="1">
    <source>
        <dbReference type="ARBA" id="ARBA00022741"/>
    </source>
</evidence>
<gene>
    <name evidence="7" type="primary">CLP</name>
    <name evidence="7" type="ORF">PMUG01_API003500</name>
</gene>
<dbReference type="KEGG" id="pmal:POWCR01_gp10"/>
<name>A0A1D3JJX5_PLAMA</name>
<dbReference type="PRINTS" id="PR00300">
    <property type="entry name" value="CLPPROTEASEA"/>
</dbReference>
<dbReference type="OrthoDB" id="47330at2759"/>
<dbReference type="FunFam" id="3.40.50.300:FF:000025">
    <property type="entry name" value="ATP-dependent Clp protease subunit"/>
    <property type="match status" value="1"/>
</dbReference>
<dbReference type="PANTHER" id="PTHR11638:SF18">
    <property type="entry name" value="HEAT SHOCK PROTEIN 104"/>
    <property type="match status" value="1"/>
</dbReference>
<keyword evidence="4" id="KW-0812">Transmembrane</keyword>
<keyword evidence="1" id="KW-0547">Nucleotide-binding</keyword>
<dbReference type="Pfam" id="PF10431">
    <property type="entry name" value="ClpB_D2-small"/>
    <property type="match status" value="1"/>
</dbReference>
<dbReference type="InterPro" id="IPR003593">
    <property type="entry name" value="AAA+_ATPase"/>
</dbReference>
<proteinExistence type="predicted"/>
<keyword evidence="3" id="KW-0143">Chaperone</keyword>
<feature type="transmembrane region" description="Helical" evidence="4">
    <location>
        <begin position="34"/>
        <end position="52"/>
    </location>
</feature>
<dbReference type="InterPro" id="IPR028299">
    <property type="entry name" value="ClpA/B_CS2"/>
</dbReference>
<dbReference type="InterPro" id="IPR003959">
    <property type="entry name" value="ATPase_AAA_core"/>
</dbReference>
<feature type="domain" description="AAA+ ATPase" evidence="5">
    <location>
        <begin position="486"/>
        <end position="634"/>
    </location>
</feature>
<keyword evidence="8" id="KW-1185">Reference proteome</keyword>
<dbReference type="RefSeq" id="YP_009307927.1">
    <property type="nucleotide sequence ID" value="NC_031401.1"/>
</dbReference>
<dbReference type="InterPro" id="IPR001270">
    <property type="entry name" value="ClpA/B"/>
</dbReference>
<keyword evidence="4" id="KW-1133">Transmembrane helix</keyword>
<evidence type="ECO:0000256" key="3">
    <source>
        <dbReference type="ARBA" id="ARBA00023186"/>
    </source>
</evidence>
<dbReference type="InterPro" id="IPR027417">
    <property type="entry name" value="P-loop_NTPase"/>
</dbReference>
<dbReference type="Gene3D" id="1.10.8.60">
    <property type="match status" value="1"/>
</dbReference>
<dbReference type="Pfam" id="PF07724">
    <property type="entry name" value="AAA_2"/>
    <property type="match status" value="1"/>
</dbReference>
<evidence type="ECO:0000256" key="2">
    <source>
        <dbReference type="ARBA" id="ARBA00022840"/>
    </source>
</evidence>
<dbReference type="SMART" id="SM00382">
    <property type="entry name" value="AAA"/>
    <property type="match status" value="1"/>
</dbReference>
<accession>A0A1D3JJX5</accession>
<organism evidence="7 8">
    <name type="scientific">Plasmodium malariae</name>
    <dbReference type="NCBI Taxonomy" id="5858"/>
    <lineage>
        <taxon>Eukaryota</taxon>
        <taxon>Sar</taxon>
        <taxon>Alveolata</taxon>
        <taxon>Apicomplexa</taxon>
        <taxon>Aconoidasida</taxon>
        <taxon>Haemosporida</taxon>
        <taxon>Plasmodiidae</taxon>
        <taxon>Plasmodium</taxon>
        <taxon>Plasmodium (Plasmodium)</taxon>
    </lineage>
</organism>
<evidence type="ECO:0000313" key="8">
    <source>
        <dbReference type="Proteomes" id="UP000219813"/>
    </source>
</evidence>
<evidence type="ECO:0000259" key="5">
    <source>
        <dbReference type="SMART" id="SM00382"/>
    </source>
</evidence>
<dbReference type="VEuPathDB" id="PlasmoDB:PmUG01_API003500"/>
<evidence type="ECO:0000259" key="6">
    <source>
        <dbReference type="SMART" id="SM01086"/>
    </source>
</evidence>
<dbReference type="Proteomes" id="UP000219813">
    <property type="component" value="Apicoplast API"/>
</dbReference>
<dbReference type="EMBL" id="LT594636">
    <property type="protein sequence ID" value="SBT86801.1"/>
    <property type="molecule type" value="Genomic_DNA"/>
</dbReference>
<keyword evidence="4" id="KW-0472">Membrane</keyword>
<evidence type="ECO:0000313" key="7">
    <source>
        <dbReference type="EMBL" id="SBT86801.1"/>
    </source>
</evidence>
<dbReference type="SUPFAM" id="SSF52540">
    <property type="entry name" value="P-loop containing nucleoside triphosphate hydrolases"/>
    <property type="match status" value="1"/>
</dbReference>
<dbReference type="AlphaFoldDB" id="A0A1D3JJX5"/>
<evidence type="ECO:0000256" key="4">
    <source>
        <dbReference type="SAM" id="Phobius"/>
    </source>
</evidence>
<dbReference type="GO" id="GO:0005737">
    <property type="term" value="C:cytoplasm"/>
    <property type="evidence" value="ECO:0007669"/>
    <property type="project" value="TreeGrafter"/>
</dbReference>
<keyword evidence="2" id="KW-0067">ATP-binding</keyword>
<dbReference type="OMA" id="YNIMLQI"/>
<dbReference type="SMART" id="SM01086">
    <property type="entry name" value="ClpB_D2-small"/>
    <property type="match status" value="1"/>
</dbReference>
<dbReference type="InterPro" id="IPR019489">
    <property type="entry name" value="Clp_ATPase_C"/>
</dbReference>
<dbReference type="PROSITE" id="PS00871">
    <property type="entry name" value="CLPAB_2"/>
    <property type="match status" value="1"/>
</dbReference>
<dbReference type="GO" id="GO:0005524">
    <property type="term" value="F:ATP binding"/>
    <property type="evidence" value="ECO:0007669"/>
    <property type="project" value="UniProtKB-KW"/>
</dbReference>
<dbReference type="GeneID" id="29295233"/>
<sequence>MIKNNIIFKNLYSTKELIIIFIKAEYLALKYNNYIIMPIHLLLSILLTYNLCTKFFKINKKLITNKLILFLLNKYNNNKNIININFSNKVIDILIKLNNFNFKTNSFNLLLILLDEKDNDIKYLFKYINFLNFNINYYLPINIFPNIIVTKLKEISINILNSNFIYNYNINFNKLQYIKLLQILNLKIKKHIIINGVEENIFYFLQLLINNIKNKTVPIYLYHTEIWILNDLLNYDIQTIIFKILNISKFFINNKYKLILVIKHIEIFNLIDNTNDNINNNKLYYLYLLLNKIYNYNIHIIIISNIDKYKLYFKYNTIKNYYFYNIKIKELSILQIFIILKNNIYKYINYYKININNFILYELINLSKKYIKNLNSPTIPLIILENLCSKKYLFNNKIQNFNYLPTNNINNNNNLIITLEDIKNSIADYLNISKFLLFKNNKITKYNLKQLENYLYKNIHGQNHIFNKILPSIKQNLIGLKTKNKPIGSWILCGPSGTGKTELAKILAKQLFGSETELIRFDMSEYMEKHSISRLIGSPPGYIGYSEGGQLTEQIYKKPNSIILFDEIEKAHPDIYNIMLQILDEGRLTDTTGKLIDFTNTIILLTSNLGCPKDYNLYLTNKYFLSNLDLKKIEKNIKLYINNYFKPELLNRLTNILIFNPLNYNTLLLIFDKFINELKIKLYLNKLNINIYINNKLKYFLTKLTYNPLYGARPLKRLLELIFDKSISDLLLIYNKNYFIKNKYILYYFLNKYYNLNFNIYSF</sequence>
<dbReference type="GO" id="GO:0016887">
    <property type="term" value="F:ATP hydrolysis activity"/>
    <property type="evidence" value="ECO:0007669"/>
    <property type="project" value="InterPro"/>
</dbReference>
<dbReference type="CDD" id="cd19499">
    <property type="entry name" value="RecA-like_ClpB_Hsp104-like"/>
    <property type="match status" value="1"/>
</dbReference>
<dbReference type="InterPro" id="IPR050130">
    <property type="entry name" value="ClpA_ClpB"/>
</dbReference>
<dbReference type="GO" id="GO:0034605">
    <property type="term" value="P:cellular response to heat"/>
    <property type="evidence" value="ECO:0007669"/>
    <property type="project" value="TreeGrafter"/>
</dbReference>
<protein>
    <submittedName>
        <fullName evidence="7">Molecular chaperone, putative</fullName>
    </submittedName>
</protein>